<keyword evidence="3" id="KW-0285">Flavoprotein</keyword>
<keyword evidence="4" id="KW-0274">FAD</keyword>
<reference evidence="8" key="2">
    <citation type="submission" date="2015-01" db="EMBL/GenBank/DDBJ databases">
        <title>Evolutionary Origins and Diversification of the Mycorrhizal Mutualists.</title>
        <authorList>
            <consortium name="DOE Joint Genome Institute"/>
            <consortium name="Mycorrhizal Genomics Consortium"/>
            <person name="Kohler A."/>
            <person name="Kuo A."/>
            <person name="Nagy L.G."/>
            <person name="Floudas D."/>
            <person name="Copeland A."/>
            <person name="Barry K.W."/>
            <person name="Cichocki N."/>
            <person name="Veneault-Fourrey C."/>
            <person name="LaButti K."/>
            <person name="Lindquist E.A."/>
            <person name="Lipzen A."/>
            <person name="Lundell T."/>
            <person name="Morin E."/>
            <person name="Murat C."/>
            <person name="Riley R."/>
            <person name="Ohm R."/>
            <person name="Sun H."/>
            <person name="Tunlid A."/>
            <person name="Henrissat B."/>
            <person name="Grigoriev I.V."/>
            <person name="Hibbett D.S."/>
            <person name="Martin F."/>
        </authorList>
    </citation>
    <scope>NUCLEOTIDE SEQUENCE [LARGE SCALE GENOMIC DNA]</scope>
    <source>
        <strain evidence="8">Zn</strain>
    </source>
</reference>
<dbReference type="InterPro" id="IPR000960">
    <property type="entry name" value="Flavin_mOase"/>
</dbReference>
<dbReference type="InParanoid" id="A0A0C3CE24"/>
<keyword evidence="8" id="KW-1185">Reference proteome</keyword>
<dbReference type="PRINTS" id="PR00370">
    <property type="entry name" value="FMOXYGENASE"/>
</dbReference>
<evidence type="ECO:0000256" key="1">
    <source>
        <dbReference type="ARBA" id="ARBA00001974"/>
    </source>
</evidence>
<gene>
    <name evidence="7" type="ORF">OIDMADRAFT_105608</name>
</gene>
<evidence type="ECO:0000313" key="8">
    <source>
        <dbReference type="Proteomes" id="UP000054321"/>
    </source>
</evidence>
<dbReference type="STRING" id="913774.A0A0C3CE24"/>
<dbReference type="OrthoDB" id="66881at2759"/>
<dbReference type="GO" id="GO:0050661">
    <property type="term" value="F:NADP binding"/>
    <property type="evidence" value="ECO:0007669"/>
    <property type="project" value="InterPro"/>
</dbReference>
<evidence type="ECO:0000256" key="5">
    <source>
        <dbReference type="ARBA" id="ARBA00022857"/>
    </source>
</evidence>
<dbReference type="HOGENOM" id="CLU_006909_8_1_1"/>
<dbReference type="GO" id="GO:0004499">
    <property type="term" value="F:N,N-dimethylaniline monooxygenase activity"/>
    <property type="evidence" value="ECO:0007669"/>
    <property type="project" value="InterPro"/>
</dbReference>
<evidence type="ECO:0000256" key="6">
    <source>
        <dbReference type="ARBA" id="ARBA00023002"/>
    </source>
</evidence>
<keyword evidence="5" id="KW-0521">NADP</keyword>
<reference evidence="7 8" key="1">
    <citation type="submission" date="2014-04" db="EMBL/GenBank/DDBJ databases">
        <authorList>
            <consortium name="DOE Joint Genome Institute"/>
            <person name="Kuo A."/>
            <person name="Martino E."/>
            <person name="Perotto S."/>
            <person name="Kohler A."/>
            <person name="Nagy L.G."/>
            <person name="Floudas D."/>
            <person name="Copeland A."/>
            <person name="Barry K.W."/>
            <person name="Cichocki N."/>
            <person name="Veneault-Fourrey C."/>
            <person name="LaButti K."/>
            <person name="Lindquist E.A."/>
            <person name="Lipzen A."/>
            <person name="Lundell T."/>
            <person name="Morin E."/>
            <person name="Murat C."/>
            <person name="Sun H."/>
            <person name="Tunlid A."/>
            <person name="Henrissat B."/>
            <person name="Grigoriev I.V."/>
            <person name="Hibbett D.S."/>
            <person name="Martin F."/>
            <person name="Nordberg H.P."/>
            <person name="Cantor M.N."/>
            <person name="Hua S.X."/>
        </authorList>
    </citation>
    <scope>NUCLEOTIDE SEQUENCE [LARGE SCALE GENOMIC DNA]</scope>
    <source>
        <strain evidence="7 8">Zn</strain>
    </source>
</reference>
<proteinExistence type="inferred from homology"/>
<dbReference type="SUPFAM" id="SSF51905">
    <property type="entry name" value="FAD/NAD(P)-binding domain"/>
    <property type="match status" value="2"/>
</dbReference>
<dbReference type="Pfam" id="PF00743">
    <property type="entry name" value="FMO-like"/>
    <property type="match status" value="1"/>
</dbReference>
<dbReference type="Gene3D" id="3.50.50.60">
    <property type="entry name" value="FAD/NAD(P)-binding domain"/>
    <property type="match status" value="1"/>
</dbReference>
<dbReference type="PANTHER" id="PTHR23023">
    <property type="entry name" value="DIMETHYLANILINE MONOOXYGENASE"/>
    <property type="match status" value="1"/>
</dbReference>
<organism evidence="7 8">
    <name type="scientific">Oidiodendron maius (strain Zn)</name>
    <dbReference type="NCBI Taxonomy" id="913774"/>
    <lineage>
        <taxon>Eukaryota</taxon>
        <taxon>Fungi</taxon>
        <taxon>Dikarya</taxon>
        <taxon>Ascomycota</taxon>
        <taxon>Pezizomycotina</taxon>
        <taxon>Leotiomycetes</taxon>
        <taxon>Leotiomycetes incertae sedis</taxon>
        <taxon>Myxotrichaceae</taxon>
        <taxon>Oidiodendron</taxon>
    </lineage>
</organism>
<dbReference type="InterPro" id="IPR036188">
    <property type="entry name" value="FAD/NAD-bd_sf"/>
</dbReference>
<comment type="similarity">
    <text evidence="2">Belongs to the FMO family.</text>
</comment>
<evidence type="ECO:0000256" key="2">
    <source>
        <dbReference type="ARBA" id="ARBA00009183"/>
    </source>
</evidence>
<accession>A0A0C3CE24</accession>
<comment type="cofactor">
    <cofactor evidence="1">
        <name>FAD</name>
        <dbReference type="ChEBI" id="CHEBI:57692"/>
    </cofactor>
</comment>
<dbReference type="InterPro" id="IPR050346">
    <property type="entry name" value="FMO-like"/>
</dbReference>
<dbReference type="PIRSF" id="PIRSF000332">
    <property type="entry name" value="FMO"/>
    <property type="match status" value="1"/>
</dbReference>
<dbReference type="AlphaFoldDB" id="A0A0C3CE24"/>
<dbReference type="GO" id="GO:0050660">
    <property type="term" value="F:flavin adenine dinucleotide binding"/>
    <property type="evidence" value="ECO:0007669"/>
    <property type="project" value="InterPro"/>
</dbReference>
<evidence type="ECO:0000256" key="4">
    <source>
        <dbReference type="ARBA" id="ARBA00022827"/>
    </source>
</evidence>
<protein>
    <submittedName>
        <fullName evidence="7">Uncharacterized protein</fullName>
    </submittedName>
</protein>
<evidence type="ECO:0000256" key="3">
    <source>
        <dbReference type="ARBA" id="ARBA00022630"/>
    </source>
</evidence>
<sequence length="530" mass="60473">MEKVRVAIIGAGPSGLAMLKQLRADGFVTTLFERRSRVGGLWAFSEDENHTTALPRTRANISKFTCGFSDYPIPDKYPVYMNPHHFQEFMHDYAMHFDLLKDIRFNTSIKNVTRNEADTHWVLEMESEGKSSLVEFDKIAFCHGYQTKAALPTFDGQEKFSGVIMHSQQYRKPEDFVGKKVVVVGLGSTVGDIIPDLAPYASEIWLSHRRGAVPFKRFRNGTPQDLGITWRRRQIGFIIQRRFPWLAKLLADTLVAYLGRRTFGKLDPAWRLEPFPSITLNLPGSWEDVVPLMKDGTVRNMPGITKFTGSKSIEFADGTVLEDIDAVICATGYEADLSVAPFLEKSTPVAHGYSGEPIYRLYMNMFPPRYTDSCVLICYSAFGKSNGFSFGDLTAMAVSNVWRGVEKLPTRAEIDHHIDAHQAWVASRWKMEPNIDTSMVKAWEFQGWLHRAAGTGLENIGWGWRGWRFWLEDRKMYNLMNNGVETAHMYRYFETGKRKTWDGARDAILHANETVKMFPIKEDTEVSTKR</sequence>
<keyword evidence="6" id="KW-0560">Oxidoreductase</keyword>
<dbReference type="InterPro" id="IPR020946">
    <property type="entry name" value="Flavin_mOase-like"/>
</dbReference>
<dbReference type="FunFam" id="3.50.50.60:FF:000023">
    <property type="entry name" value="Dimethylaniline monooxygenase [N-oxide-forming]"/>
    <property type="match status" value="1"/>
</dbReference>
<dbReference type="Proteomes" id="UP000054321">
    <property type="component" value="Unassembled WGS sequence"/>
</dbReference>
<evidence type="ECO:0000313" key="7">
    <source>
        <dbReference type="EMBL" id="KIM97143.1"/>
    </source>
</evidence>
<dbReference type="EMBL" id="KN832882">
    <property type="protein sequence ID" value="KIM97143.1"/>
    <property type="molecule type" value="Genomic_DNA"/>
</dbReference>
<name>A0A0C3CE24_OIDMZ</name>